<dbReference type="InterPro" id="IPR011990">
    <property type="entry name" value="TPR-like_helical_dom_sf"/>
</dbReference>
<organism evidence="1 2">
    <name type="scientific">Corynebacterium maris DSM 45190</name>
    <dbReference type="NCBI Taxonomy" id="1224163"/>
    <lineage>
        <taxon>Bacteria</taxon>
        <taxon>Bacillati</taxon>
        <taxon>Actinomycetota</taxon>
        <taxon>Actinomycetes</taxon>
        <taxon>Mycobacteriales</taxon>
        <taxon>Corynebacteriaceae</taxon>
        <taxon>Corynebacterium</taxon>
    </lineage>
</organism>
<accession>S5TLP2</accession>
<dbReference type="SUPFAM" id="SSF48452">
    <property type="entry name" value="TPR-like"/>
    <property type="match status" value="1"/>
</dbReference>
<dbReference type="eggNOG" id="COG3118">
    <property type="taxonomic scope" value="Bacteria"/>
</dbReference>
<evidence type="ECO:0000313" key="2">
    <source>
        <dbReference type="Proteomes" id="UP000015388"/>
    </source>
</evidence>
<dbReference type="RefSeq" id="WP_020935728.1">
    <property type="nucleotide sequence ID" value="NC_021915.1"/>
</dbReference>
<dbReference type="PATRIC" id="fig|1224163.3.peg.2344"/>
<dbReference type="STRING" id="1224163.B841_11620"/>
<dbReference type="AlphaFoldDB" id="S5TLP2"/>
<dbReference type="EMBL" id="CP003924">
    <property type="protein sequence ID" value="AGS35796.1"/>
    <property type="molecule type" value="Genomic_DNA"/>
</dbReference>
<dbReference type="HOGENOM" id="CLU_1755777_0_0_11"/>
<dbReference type="OrthoDB" id="5181746at2"/>
<reference evidence="1 2" key="1">
    <citation type="submission" date="2012-11" db="EMBL/GenBank/DDBJ databases">
        <title>The complete genome sequence of Corynebacterium maris Coryn-1 (=DSM 45190).</title>
        <authorList>
            <person name="Schaffert L."/>
            <person name="Albersmeier A."/>
            <person name="Kalinowski J."/>
            <person name="Ruckert C."/>
        </authorList>
    </citation>
    <scope>NUCLEOTIDE SEQUENCE [LARGE SCALE GENOMIC DNA]</scope>
    <source>
        <strain evidence="2">Coryn-1</strain>
    </source>
</reference>
<gene>
    <name evidence="1" type="ORF">B841_11620</name>
</gene>
<dbReference type="KEGG" id="cmd:B841_11620"/>
<sequence length="148" mass="15911">MCPASDSPEPDARLLSAAEAVQTGRFGDAVALYEQLLTDAPQDPTLLRAHAAVSVLVRAENIDRSTDPIGRSDAAPQHVAKALDAADVLVLFDQPADAVDRLSALVESLPKDDVAPVRQRILELLTLVEPQDPAVERARRRLANATFQ</sequence>
<protein>
    <submittedName>
        <fullName evidence="1">Thioredoxin domain-containing protein</fullName>
    </submittedName>
</protein>
<dbReference type="Proteomes" id="UP000015388">
    <property type="component" value="Chromosome"/>
</dbReference>
<name>S5TLP2_9CORY</name>
<evidence type="ECO:0000313" key="1">
    <source>
        <dbReference type="EMBL" id="AGS35796.1"/>
    </source>
</evidence>
<dbReference type="Gene3D" id="1.25.40.10">
    <property type="entry name" value="Tetratricopeptide repeat domain"/>
    <property type="match status" value="1"/>
</dbReference>
<dbReference type="Pfam" id="PF14561">
    <property type="entry name" value="TPR_20"/>
    <property type="match status" value="1"/>
</dbReference>
<proteinExistence type="predicted"/>
<keyword evidence="2" id="KW-1185">Reference proteome</keyword>